<dbReference type="RefSeq" id="WP_161901481.1">
    <property type="nucleotide sequence ID" value="NZ_MAEL01000024.1"/>
</dbReference>
<protein>
    <submittedName>
        <fullName evidence="3">MerR family transcriptional regulator</fullName>
    </submittedName>
</protein>
<accession>A0ABQ6Z114</accession>
<dbReference type="Gene3D" id="1.10.1660.10">
    <property type="match status" value="1"/>
</dbReference>
<reference evidence="3 4" key="1">
    <citation type="submission" date="2016-06" db="EMBL/GenBank/DDBJ databases">
        <title>Four novel species of enterococci isolated from chicken manure.</title>
        <authorList>
            <person name="Van Tyne D."/>
        </authorList>
    </citation>
    <scope>NUCLEOTIDE SEQUENCE [LARGE SCALE GENOMIC DNA]</scope>
    <source>
        <strain evidence="3 4">CU12B</strain>
    </source>
</reference>
<evidence type="ECO:0000313" key="4">
    <source>
        <dbReference type="Proteomes" id="UP000782705"/>
    </source>
</evidence>
<keyword evidence="1" id="KW-0238">DNA-binding</keyword>
<evidence type="ECO:0000313" key="3">
    <source>
        <dbReference type="EMBL" id="KAF1305070.1"/>
    </source>
</evidence>
<feature type="domain" description="HTH merR-type" evidence="2">
    <location>
        <begin position="2"/>
        <end position="70"/>
    </location>
</feature>
<evidence type="ECO:0000259" key="2">
    <source>
        <dbReference type="PROSITE" id="PS50937"/>
    </source>
</evidence>
<dbReference type="InterPro" id="IPR000551">
    <property type="entry name" value="MerR-type_HTH_dom"/>
</dbReference>
<keyword evidence="4" id="KW-1185">Reference proteome</keyword>
<dbReference type="InterPro" id="IPR009061">
    <property type="entry name" value="DNA-bd_dom_put_sf"/>
</dbReference>
<dbReference type="Proteomes" id="UP000782705">
    <property type="component" value="Unassembled WGS sequence"/>
</dbReference>
<gene>
    <name evidence="3" type="ORF">BAU17_05195</name>
</gene>
<dbReference type="SUPFAM" id="SSF46955">
    <property type="entry name" value="Putative DNA-binding domain"/>
    <property type="match status" value="1"/>
</dbReference>
<dbReference type="PANTHER" id="PTHR30204:SF98">
    <property type="entry name" value="HTH-TYPE TRANSCRIPTIONAL REGULATOR ADHR"/>
    <property type="match status" value="1"/>
</dbReference>
<proteinExistence type="predicted"/>
<dbReference type="PROSITE" id="PS50937">
    <property type="entry name" value="HTH_MERR_2"/>
    <property type="match status" value="1"/>
</dbReference>
<name>A0ABQ6Z114_9ENTE</name>
<comment type="caution">
    <text evidence="3">The sequence shown here is derived from an EMBL/GenBank/DDBJ whole genome shotgun (WGS) entry which is preliminary data.</text>
</comment>
<dbReference type="InterPro" id="IPR047057">
    <property type="entry name" value="MerR_fam"/>
</dbReference>
<dbReference type="Pfam" id="PF13411">
    <property type="entry name" value="MerR_1"/>
    <property type="match status" value="1"/>
</dbReference>
<evidence type="ECO:0000256" key="1">
    <source>
        <dbReference type="ARBA" id="ARBA00023125"/>
    </source>
</evidence>
<dbReference type="EMBL" id="MAEL01000024">
    <property type="protein sequence ID" value="KAF1305070.1"/>
    <property type="molecule type" value="Genomic_DNA"/>
</dbReference>
<organism evidence="3 4">
    <name type="scientific">Candidatus Enterococcus willemsii</name>
    <dbReference type="NCBI Taxonomy" id="1857215"/>
    <lineage>
        <taxon>Bacteria</taxon>
        <taxon>Bacillati</taxon>
        <taxon>Bacillota</taxon>
        <taxon>Bacilli</taxon>
        <taxon>Lactobacillales</taxon>
        <taxon>Enterococcaceae</taxon>
        <taxon>Enterococcus</taxon>
    </lineage>
</organism>
<dbReference type="PANTHER" id="PTHR30204">
    <property type="entry name" value="REDOX-CYCLING DRUG-SENSING TRANSCRIPTIONAL ACTIVATOR SOXR"/>
    <property type="match status" value="1"/>
</dbReference>
<dbReference type="PRINTS" id="PR00040">
    <property type="entry name" value="HTHMERR"/>
</dbReference>
<dbReference type="CDD" id="cd01109">
    <property type="entry name" value="HTH_YyaN"/>
    <property type="match status" value="1"/>
</dbReference>
<sequence>MNYTIGEFARLTGLSIDTLRYYEKEALIKPERNTRNQRVFTEKDVQWVRFILRLKQIGMPIKEMKTYAKLREEGDDTIVERIELLYQQQQSLHEQKAVIENHLNFLSQKIETYQEMLKNNA</sequence>
<dbReference type="SMART" id="SM00422">
    <property type="entry name" value="HTH_MERR"/>
    <property type="match status" value="1"/>
</dbReference>